<comment type="similarity">
    <text evidence="10">Belongs to the ApbE family.</text>
</comment>
<dbReference type="RefSeq" id="WP_005879993.1">
    <property type="nucleotide sequence ID" value="NZ_CP019430.1"/>
</dbReference>
<keyword evidence="6 10" id="KW-0274">FAD</keyword>
<sequence length="309" mass="34051">MDEFLYKVQTRFLFHSSIRIKIPAICSEEQMDSLFGLLESVDKRYNSYQAGSFFDRINKNAGSFVTVDDETVRILRQAKKLSGFFDGRYAITVMPLVRLWGFYKDDVKRVPSEDELAQVLPLVNDGMIDIDGNRVRIAEGQEIVTGSFIKAYAVDRLVEKMREMKITDAIVNAGGSTMAAVNNAAHPSWQVGVDVPGTDDPLFVTDIANGVYSTSAQGDSFVEIGGKRYGHILNPQTGYPSSNKMVGVVTESAMLGDMVSTGLFNESAAGFLEKMQLLQKDFSIEGFLMDEAGNITRSAGFGADWEVPV</sequence>
<organism evidence="12 13">
    <name type="scientific">Oxalobacter formigenes OXCC13</name>
    <dbReference type="NCBI Taxonomy" id="556269"/>
    <lineage>
        <taxon>Bacteria</taxon>
        <taxon>Pseudomonadati</taxon>
        <taxon>Pseudomonadota</taxon>
        <taxon>Betaproteobacteria</taxon>
        <taxon>Burkholderiales</taxon>
        <taxon>Oxalobacteraceae</taxon>
        <taxon>Oxalobacter</taxon>
    </lineage>
</organism>
<dbReference type="Proteomes" id="UP000005089">
    <property type="component" value="Unassembled WGS sequence"/>
</dbReference>
<dbReference type="OrthoDB" id="9778595at2"/>
<accession>C3X8F3</accession>
<evidence type="ECO:0000313" key="12">
    <source>
        <dbReference type="EMBL" id="EEO29479.1"/>
    </source>
</evidence>
<dbReference type="AlphaFoldDB" id="C3X8F3"/>
<keyword evidence="5 10" id="KW-0479">Metal-binding</keyword>
<proteinExistence type="inferred from homology"/>
<comment type="catalytic activity">
    <reaction evidence="9 10">
        <text>L-threonyl-[protein] + FAD = FMN-L-threonyl-[protein] + AMP + H(+)</text>
        <dbReference type="Rhea" id="RHEA:36847"/>
        <dbReference type="Rhea" id="RHEA-COMP:11060"/>
        <dbReference type="Rhea" id="RHEA-COMP:11061"/>
        <dbReference type="ChEBI" id="CHEBI:15378"/>
        <dbReference type="ChEBI" id="CHEBI:30013"/>
        <dbReference type="ChEBI" id="CHEBI:57692"/>
        <dbReference type="ChEBI" id="CHEBI:74257"/>
        <dbReference type="ChEBI" id="CHEBI:456215"/>
        <dbReference type="EC" id="2.7.1.180"/>
    </reaction>
</comment>
<evidence type="ECO:0000256" key="10">
    <source>
        <dbReference type="PIRNR" id="PIRNR006268"/>
    </source>
</evidence>
<dbReference type="Pfam" id="PF02424">
    <property type="entry name" value="ApbE"/>
    <property type="match status" value="1"/>
</dbReference>
<dbReference type="SUPFAM" id="SSF143631">
    <property type="entry name" value="ApbE-like"/>
    <property type="match status" value="1"/>
</dbReference>
<feature type="binding site" evidence="11">
    <location>
        <position position="261"/>
    </location>
    <ligand>
        <name>Mg(2+)</name>
        <dbReference type="ChEBI" id="CHEBI:18420"/>
    </ligand>
</feature>
<evidence type="ECO:0000256" key="9">
    <source>
        <dbReference type="ARBA" id="ARBA00048540"/>
    </source>
</evidence>
<dbReference type="InterPro" id="IPR024932">
    <property type="entry name" value="ApbE"/>
</dbReference>
<evidence type="ECO:0000256" key="3">
    <source>
        <dbReference type="ARBA" id="ARBA00022630"/>
    </source>
</evidence>
<evidence type="ECO:0000256" key="4">
    <source>
        <dbReference type="ARBA" id="ARBA00022679"/>
    </source>
</evidence>
<dbReference type="EC" id="2.7.1.180" evidence="1 10"/>
<evidence type="ECO:0000313" key="13">
    <source>
        <dbReference type="Proteomes" id="UP000005089"/>
    </source>
</evidence>
<evidence type="ECO:0000256" key="5">
    <source>
        <dbReference type="ARBA" id="ARBA00022723"/>
    </source>
</evidence>
<feature type="binding site" evidence="11">
    <location>
        <position position="147"/>
    </location>
    <ligand>
        <name>Mg(2+)</name>
        <dbReference type="ChEBI" id="CHEBI:18420"/>
    </ligand>
</feature>
<dbReference type="GO" id="GO:0046872">
    <property type="term" value="F:metal ion binding"/>
    <property type="evidence" value="ECO:0007669"/>
    <property type="project" value="UniProtKB-UniRule"/>
</dbReference>
<keyword evidence="13" id="KW-1185">Reference proteome</keyword>
<dbReference type="GO" id="GO:0016740">
    <property type="term" value="F:transferase activity"/>
    <property type="evidence" value="ECO:0007669"/>
    <property type="project" value="UniProtKB-UniRule"/>
</dbReference>
<dbReference type="HOGENOM" id="CLU_044403_1_3_4"/>
<keyword evidence="3 10" id="KW-0285">Flavoprotein</keyword>
<reference evidence="12 13" key="1">
    <citation type="submission" date="2009-02" db="EMBL/GenBank/DDBJ databases">
        <title>The Genome Sequence of Oxalobacter formigenes OXCC13.</title>
        <authorList>
            <consortium name="The Broad Institute Genome Sequencing Platform"/>
            <person name="Ward D."/>
            <person name="Young S.K."/>
            <person name="Kodira C.D."/>
            <person name="Zeng Q."/>
            <person name="Koehrsen M."/>
            <person name="Alvarado L."/>
            <person name="Berlin A."/>
            <person name="Borenstein D."/>
            <person name="Chen Z."/>
            <person name="Engels R."/>
            <person name="Freedman E."/>
            <person name="Gellesch M."/>
            <person name="Goldberg J."/>
            <person name="Griggs A."/>
            <person name="Gujja S."/>
            <person name="Heiman D."/>
            <person name="Hepburn T."/>
            <person name="Howarth C."/>
            <person name="Jen D."/>
            <person name="Larson L."/>
            <person name="Lewis B."/>
            <person name="Mehta T."/>
            <person name="Park D."/>
            <person name="Pearson M."/>
            <person name="Roberts A."/>
            <person name="Saif S."/>
            <person name="Shea T."/>
            <person name="Shenoy N."/>
            <person name="Sisk P."/>
            <person name="Stolte C."/>
            <person name="Sykes S."/>
            <person name="Walk T."/>
            <person name="White J."/>
            <person name="Yandava C."/>
            <person name="Allison M.J."/>
            <person name="Lander E."/>
            <person name="Nusbaum C."/>
            <person name="Galagan J."/>
            <person name="Birren B."/>
        </authorList>
    </citation>
    <scope>NUCLEOTIDE SEQUENCE [LARGE SCALE GENOMIC DNA]</scope>
    <source>
        <strain evidence="12 13">OXCC13</strain>
    </source>
</reference>
<dbReference type="Gene3D" id="3.10.520.10">
    <property type="entry name" value="ApbE-like domains"/>
    <property type="match status" value="1"/>
</dbReference>
<evidence type="ECO:0000256" key="8">
    <source>
        <dbReference type="ARBA" id="ARBA00031306"/>
    </source>
</evidence>
<evidence type="ECO:0000256" key="7">
    <source>
        <dbReference type="ARBA" id="ARBA00022842"/>
    </source>
</evidence>
<dbReference type="STRING" id="847.BRW83_1740"/>
<evidence type="ECO:0000256" key="6">
    <source>
        <dbReference type="ARBA" id="ARBA00022827"/>
    </source>
</evidence>
<feature type="binding site" evidence="11">
    <location>
        <position position="257"/>
    </location>
    <ligand>
        <name>Mg(2+)</name>
        <dbReference type="ChEBI" id="CHEBI:18420"/>
    </ligand>
</feature>
<keyword evidence="4 10" id="KW-0808">Transferase</keyword>
<evidence type="ECO:0000256" key="1">
    <source>
        <dbReference type="ARBA" id="ARBA00011955"/>
    </source>
</evidence>
<evidence type="ECO:0000256" key="11">
    <source>
        <dbReference type="PIRSR" id="PIRSR006268-2"/>
    </source>
</evidence>
<dbReference type="PIRSF" id="PIRSF006268">
    <property type="entry name" value="ApbE"/>
    <property type="match status" value="1"/>
</dbReference>
<dbReference type="EMBL" id="GG658170">
    <property type="protein sequence ID" value="EEO29479.1"/>
    <property type="molecule type" value="Genomic_DNA"/>
</dbReference>
<dbReference type="PANTHER" id="PTHR30040:SF2">
    <property type="entry name" value="FAD:PROTEIN FMN TRANSFERASE"/>
    <property type="match status" value="1"/>
</dbReference>
<comment type="cofactor">
    <cofactor evidence="11">
        <name>Mg(2+)</name>
        <dbReference type="ChEBI" id="CHEBI:18420"/>
    </cofactor>
    <cofactor evidence="11">
        <name>Mn(2+)</name>
        <dbReference type="ChEBI" id="CHEBI:29035"/>
    </cofactor>
    <text evidence="11">Magnesium. Can also use manganese.</text>
</comment>
<keyword evidence="7 10" id="KW-0460">Magnesium</keyword>
<evidence type="ECO:0000256" key="2">
    <source>
        <dbReference type="ARBA" id="ARBA00016337"/>
    </source>
</evidence>
<gene>
    <name evidence="12" type="ORF">OFBG_00507</name>
</gene>
<dbReference type="InterPro" id="IPR003374">
    <property type="entry name" value="ApbE-like_sf"/>
</dbReference>
<protein>
    <recommendedName>
        <fullName evidence="2 10">FAD:protein FMN transferase</fullName>
        <ecNumber evidence="1 10">2.7.1.180</ecNumber>
    </recommendedName>
    <alternativeName>
        <fullName evidence="8 10">Flavin transferase</fullName>
    </alternativeName>
</protein>
<dbReference type="GeneID" id="77135580"/>
<dbReference type="eggNOG" id="COG1477">
    <property type="taxonomic scope" value="Bacteria"/>
</dbReference>
<dbReference type="PANTHER" id="PTHR30040">
    <property type="entry name" value="THIAMINE BIOSYNTHESIS LIPOPROTEIN APBE"/>
    <property type="match status" value="1"/>
</dbReference>
<name>C3X8F3_OXAFO</name>